<keyword evidence="4" id="KW-0808">Transferase</keyword>
<accession>A0A1F8C3L4</accession>
<dbReference type="Proteomes" id="UP000178429">
    <property type="component" value="Unassembled WGS sequence"/>
</dbReference>
<proteinExistence type="inferred from homology"/>
<evidence type="ECO:0000313" key="8">
    <source>
        <dbReference type="Proteomes" id="UP000178429"/>
    </source>
</evidence>
<comment type="cofactor">
    <cofactor evidence="1">
        <name>Mg(2+)</name>
        <dbReference type="ChEBI" id="CHEBI:18420"/>
    </cofactor>
</comment>
<keyword evidence="5" id="KW-0460">Magnesium</keyword>
<comment type="similarity">
    <text evidence="2">Belongs to the glycosyltransferase 2 family.</text>
</comment>
<dbReference type="GO" id="GO:0016757">
    <property type="term" value="F:glycosyltransferase activity"/>
    <property type="evidence" value="ECO:0007669"/>
    <property type="project" value="UniProtKB-KW"/>
</dbReference>
<reference evidence="7 8" key="1">
    <citation type="journal article" date="2016" name="Nat. Commun.">
        <title>Thousands of microbial genomes shed light on interconnected biogeochemical processes in an aquifer system.</title>
        <authorList>
            <person name="Anantharaman K."/>
            <person name="Brown C.T."/>
            <person name="Hug L.A."/>
            <person name="Sharon I."/>
            <person name="Castelle C.J."/>
            <person name="Probst A.J."/>
            <person name="Thomas B.C."/>
            <person name="Singh A."/>
            <person name="Wilkins M.J."/>
            <person name="Karaoz U."/>
            <person name="Brodie E.L."/>
            <person name="Williams K.H."/>
            <person name="Hubbard S.S."/>
            <person name="Banfield J.F."/>
        </authorList>
    </citation>
    <scope>NUCLEOTIDE SEQUENCE [LARGE SCALE GENOMIC DNA]</scope>
</reference>
<dbReference type="STRING" id="1802525.A2975_04300"/>
<gene>
    <name evidence="7" type="ORF">A2975_04300</name>
</gene>
<dbReference type="Gene3D" id="3.90.550.10">
    <property type="entry name" value="Spore Coat Polysaccharide Biosynthesis Protein SpsA, Chain A"/>
    <property type="match status" value="1"/>
</dbReference>
<protein>
    <recommendedName>
        <fullName evidence="6">Glycosyltransferase 2-like domain-containing protein</fullName>
    </recommendedName>
</protein>
<dbReference type="AlphaFoldDB" id="A0A1F8C3L4"/>
<dbReference type="InterPro" id="IPR001173">
    <property type="entry name" value="Glyco_trans_2-like"/>
</dbReference>
<sequence>MKIIVIIPTLNEADSIAFVTKTIDKGLRKISGNPRALIVNSDGGSTDKTSDVFLKTGTFFPKKVISYNGKRVGKGRNVFEVLKLFHNSADYFLMIDGDITSIETGWVSKLLNPLLNKNADLVVPIYKRNRYEGNTTNHFSSPLIYAYFGKNISQPIAGDFAFTKKLAKKIYASFSSDSDYGYGVDTLITWTALLSQFKIKQIRLGRKIHKPSFPKIVPMFGQVCFSTINLLSENRESIKKRLSIKRKQLSNMLEVIDDTYIKVPTTKKVVEIENIVHKLLKKQRISEEIPGSKTTSCLNMDIWTDILCKHINIVLKKKLKKKEKDEFIESITAYYLLRVLGYFKEIEKLSAKEIDRLLIAQKQMLQEKVGKMLSD</sequence>
<feature type="domain" description="Glycosyltransferase 2-like" evidence="6">
    <location>
        <begin position="5"/>
        <end position="158"/>
    </location>
</feature>
<dbReference type="PANTHER" id="PTHR48090:SF10">
    <property type="entry name" value="GLUCOSYL-3-PHOSPHOGLYCERATE SYNTHASE"/>
    <property type="match status" value="1"/>
</dbReference>
<dbReference type="SUPFAM" id="SSF53448">
    <property type="entry name" value="Nucleotide-diphospho-sugar transferases"/>
    <property type="match status" value="1"/>
</dbReference>
<evidence type="ECO:0000256" key="2">
    <source>
        <dbReference type="ARBA" id="ARBA00006739"/>
    </source>
</evidence>
<dbReference type="EMBL" id="MGHL01000006">
    <property type="protein sequence ID" value="OGM70265.1"/>
    <property type="molecule type" value="Genomic_DNA"/>
</dbReference>
<name>A0A1F8C3L4_9BACT</name>
<organism evidence="7 8">
    <name type="scientific">Candidatus Woesebacteria bacterium RIFCSPLOWO2_01_FULL_44_14</name>
    <dbReference type="NCBI Taxonomy" id="1802525"/>
    <lineage>
        <taxon>Bacteria</taxon>
        <taxon>Candidatus Woeseibacteriota</taxon>
    </lineage>
</organism>
<dbReference type="InterPro" id="IPR050256">
    <property type="entry name" value="Glycosyltransferase_2"/>
</dbReference>
<comment type="caution">
    <text evidence="7">The sequence shown here is derived from an EMBL/GenBank/DDBJ whole genome shotgun (WGS) entry which is preliminary data.</text>
</comment>
<keyword evidence="3" id="KW-0328">Glycosyltransferase</keyword>
<evidence type="ECO:0000313" key="7">
    <source>
        <dbReference type="EMBL" id="OGM70265.1"/>
    </source>
</evidence>
<evidence type="ECO:0000256" key="4">
    <source>
        <dbReference type="ARBA" id="ARBA00022679"/>
    </source>
</evidence>
<evidence type="ECO:0000259" key="6">
    <source>
        <dbReference type="Pfam" id="PF00535"/>
    </source>
</evidence>
<evidence type="ECO:0000256" key="3">
    <source>
        <dbReference type="ARBA" id="ARBA00022676"/>
    </source>
</evidence>
<dbReference type="InterPro" id="IPR029044">
    <property type="entry name" value="Nucleotide-diphossugar_trans"/>
</dbReference>
<evidence type="ECO:0000256" key="1">
    <source>
        <dbReference type="ARBA" id="ARBA00001946"/>
    </source>
</evidence>
<dbReference type="Pfam" id="PF00535">
    <property type="entry name" value="Glycos_transf_2"/>
    <property type="match status" value="1"/>
</dbReference>
<dbReference type="PANTHER" id="PTHR48090">
    <property type="entry name" value="UNDECAPRENYL-PHOSPHATE 4-DEOXY-4-FORMAMIDO-L-ARABINOSE TRANSFERASE-RELATED"/>
    <property type="match status" value="1"/>
</dbReference>
<evidence type="ECO:0000256" key="5">
    <source>
        <dbReference type="ARBA" id="ARBA00022842"/>
    </source>
</evidence>